<keyword evidence="1" id="KW-0472">Membrane</keyword>
<organism evidence="2">
    <name type="scientific">uncultured Microgenomates bacterium Rifle_16ft_4_minimus_37633</name>
    <dbReference type="NCBI Taxonomy" id="1665114"/>
    <lineage>
        <taxon>Bacteria</taxon>
        <taxon>Candidatus Microgenomatota</taxon>
        <taxon>environmental samples</taxon>
    </lineage>
</organism>
<keyword evidence="1" id="KW-0812">Transmembrane</keyword>
<dbReference type="EMBL" id="KT006999">
    <property type="protein sequence ID" value="AKQ02235.1"/>
    <property type="molecule type" value="Genomic_DNA"/>
</dbReference>
<reference evidence="2" key="1">
    <citation type="journal article" date="2015" name="ISME J.">
        <title>Aquifer environment selects for microbial species cohorts in sediment and groundwater.</title>
        <authorList>
            <person name="Hug L.A."/>
            <person name="Thomas B.C."/>
            <person name="Brown C.T."/>
            <person name="Frischkorn K.R."/>
            <person name="Williams K.H."/>
            <person name="Tringe S.G."/>
            <person name="Banfield J.F."/>
        </authorList>
    </citation>
    <scope>NUCLEOTIDE SEQUENCE</scope>
</reference>
<dbReference type="AlphaFoldDB" id="A0A0H4T669"/>
<evidence type="ECO:0000313" key="2">
    <source>
        <dbReference type="EMBL" id="AKQ02235.1"/>
    </source>
</evidence>
<accession>A0A0H4T669</accession>
<feature type="transmembrane region" description="Helical" evidence="1">
    <location>
        <begin position="88"/>
        <end position="111"/>
    </location>
</feature>
<proteinExistence type="predicted"/>
<feature type="transmembrane region" description="Helical" evidence="1">
    <location>
        <begin position="44"/>
        <end position="67"/>
    </location>
</feature>
<keyword evidence="1" id="KW-1133">Transmembrane helix</keyword>
<protein>
    <submittedName>
        <fullName evidence="2">Uncharacterized protein</fullName>
    </submittedName>
</protein>
<feature type="transmembrane region" description="Helical" evidence="1">
    <location>
        <begin position="12"/>
        <end position="32"/>
    </location>
</feature>
<sequence length="117" mass="12949">MAEKSGPSVKFLGLLQALGVTLYCSMIGLIFSNGEVIFGNVPNYAGPVAALLLLSTSVLICGLLVFYKPYRLFFENNLPAGRQGKREAIDLVLYTTAWLFLFFITFLTFAASHNYRL</sequence>
<evidence type="ECO:0000256" key="1">
    <source>
        <dbReference type="SAM" id="Phobius"/>
    </source>
</evidence>
<name>A0A0H4T669_9BACT</name>